<organism evidence="1 2">
    <name type="scientific">Mikania micrantha</name>
    <name type="common">bitter vine</name>
    <dbReference type="NCBI Taxonomy" id="192012"/>
    <lineage>
        <taxon>Eukaryota</taxon>
        <taxon>Viridiplantae</taxon>
        <taxon>Streptophyta</taxon>
        <taxon>Embryophyta</taxon>
        <taxon>Tracheophyta</taxon>
        <taxon>Spermatophyta</taxon>
        <taxon>Magnoliopsida</taxon>
        <taxon>eudicotyledons</taxon>
        <taxon>Gunneridae</taxon>
        <taxon>Pentapetalae</taxon>
        <taxon>asterids</taxon>
        <taxon>campanulids</taxon>
        <taxon>Asterales</taxon>
        <taxon>Asteraceae</taxon>
        <taxon>Asteroideae</taxon>
        <taxon>Heliantheae alliance</taxon>
        <taxon>Eupatorieae</taxon>
        <taxon>Mikania</taxon>
    </lineage>
</organism>
<evidence type="ECO:0000313" key="1">
    <source>
        <dbReference type="EMBL" id="KAD4981813.1"/>
    </source>
</evidence>
<evidence type="ECO:0000313" key="2">
    <source>
        <dbReference type="Proteomes" id="UP000326396"/>
    </source>
</evidence>
<keyword evidence="2" id="KW-1185">Reference proteome</keyword>
<name>A0A5N6NNA2_9ASTR</name>
<proteinExistence type="predicted"/>
<protein>
    <submittedName>
        <fullName evidence="1">Uncharacterized protein</fullName>
    </submittedName>
</protein>
<comment type="caution">
    <text evidence="1">The sequence shown here is derived from an EMBL/GenBank/DDBJ whole genome shotgun (WGS) entry which is preliminary data.</text>
</comment>
<dbReference type="Proteomes" id="UP000326396">
    <property type="component" value="Linkage Group LG18"/>
</dbReference>
<accession>A0A5N6NNA2</accession>
<gene>
    <name evidence="1" type="ORF">E3N88_18484</name>
</gene>
<dbReference type="EMBL" id="SZYD01000010">
    <property type="protein sequence ID" value="KAD4981813.1"/>
    <property type="molecule type" value="Genomic_DNA"/>
</dbReference>
<reference evidence="1 2" key="1">
    <citation type="submission" date="2019-05" db="EMBL/GenBank/DDBJ databases">
        <title>Mikania micrantha, genome provides insights into the molecular mechanism of rapid growth.</title>
        <authorList>
            <person name="Liu B."/>
        </authorList>
    </citation>
    <scope>NUCLEOTIDE SEQUENCE [LARGE SCALE GENOMIC DNA]</scope>
    <source>
        <strain evidence="1">NLD-2019</strain>
        <tissue evidence="1">Leaf</tissue>
    </source>
</reference>
<sequence>MDSARGAAGVTGWILEAKICILSIFDLKFSIRVYHRISEAKICILSIFDLNSQPEFIKNFRGKDLYS</sequence>
<dbReference type="AlphaFoldDB" id="A0A5N6NNA2"/>